<dbReference type="Pfam" id="PF13641">
    <property type="entry name" value="Glyco_tranf_2_3"/>
    <property type="match status" value="1"/>
</dbReference>
<comment type="caution">
    <text evidence="2">The sequence shown here is derived from an EMBL/GenBank/DDBJ whole genome shotgun (WGS) entry which is preliminary data.</text>
</comment>
<dbReference type="PANTHER" id="PTHR43646:SF3">
    <property type="entry name" value="SLR1566 PROTEIN"/>
    <property type="match status" value="1"/>
</dbReference>
<dbReference type="Proteomes" id="UP000297258">
    <property type="component" value="Unassembled WGS sequence"/>
</dbReference>
<dbReference type="InterPro" id="IPR017832">
    <property type="entry name" value="Glyco_trans_2_hopen-assoc_HpnB"/>
</dbReference>
<keyword evidence="3" id="KW-1185">Reference proteome</keyword>
<evidence type="ECO:0000313" key="3">
    <source>
        <dbReference type="Proteomes" id="UP000297258"/>
    </source>
</evidence>
<organism evidence="2 3">
    <name type="scientific">Massilia horti</name>
    <dbReference type="NCBI Taxonomy" id="2562153"/>
    <lineage>
        <taxon>Bacteria</taxon>
        <taxon>Pseudomonadati</taxon>
        <taxon>Pseudomonadota</taxon>
        <taxon>Betaproteobacteria</taxon>
        <taxon>Burkholderiales</taxon>
        <taxon>Oxalobacteraceae</taxon>
        <taxon>Telluria group</taxon>
        <taxon>Massilia</taxon>
    </lineage>
</organism>
<dbReference type="EMBL" id="SPUM01000143">
    <property type="protein sequence ID" value="TFW28008.1"/>
    <property type="molecule type" value="Genomic_DNA"/>
</dbReference>
<feature type="transmembrane region" description="Helical" evidence="1">
    <location>
        <begin position="289"/>
        <end position="314"/>
    </location>
</feature>
<dbReference type="NCBIfam" id="TIGR03469">
    <property type="entry name" value="HpnB"/>
    <property type="match status" value="1"/>
</dbReference>
<keyword evidence="1" id="KW-0472">Membrane</keyword>
<evidence type="ECO:0000313" key="2">
    <source>
        <dbReference type="EMBL" id="TFW28008.1"/>
    </source>
</evidence>
<name>A0A4Y9SN89_9BURK</name>
<feature type="transmembrane region" description="Helical" evidence="1">
    <location>
        <begin position="180"/>
        <end position="199"/>
    </location>
</feature>
<dbReference type="RefSeq" id="WP_135191852.1">
    <property type="nucleotide sequence ID" value="NZ_SPUM01000143.1"/>
</dbReference>
<dbReference type="PANTHER" id="PTHR43646">
    <property type="entry name" value="GLYCOSYLTRANSFERASE"/>
    <property type="match status" value="1"/>
</dbReference>
<keyword evidence="1" id="KW-0812">Transmembrane</keyword>
<proteinExistence type="predicted"/>
<gene>
    <name evidence="2" type="ORF">E4O92_22335</name>
</gene>
<feature type="transmembrane region" description="Helical" evidence="1">
    <location>
        <begin position="321"/>
        <end position="341"/>
    </location>
</feature>
<dbReference type="SUPFAM" id="SSF53448">
    <property type="entry name" value="Nucleotide-diphospho-sugar transferases"/>
    <property type="match status" value="1"/>
</dbReference>
<sequence>MSPLLVLSLGSVILLAWVGMALFRGWFWLVRAPGTDSEPVAWPAVVAVVPARDEASVIGDAITSLLQQHYPGLFHVILVDDHSTDATVLLAQQAAARLGQQARLTVAHARKLPPGWMGKVWAQAEGLRVQQELFPEARYVWLTDADIAHDHPALRRLVARAEAGNLVLASLMVRLRCVSLAEKALVPAFVFFFAMLYPFSRVNDPGSSVAAAAGGCMLVRTDDLAAIGGMGAIKNALIDDCALARRLKRHGAIRLDFAQASYSLRAYDWPDLWNMIARTAYTQLRHSPVVLAGTVLGMLLLFAVPAVLGLAFVLGAPRSAALGLGAWLVMAAMYVPMLRYYGRSVLWAPGLPLVALFYVGATLASAWRYRRGRGGQWKGRVQAAG</sequence>
<feature type="transmembrane region" description="Helical" evidence="1">
    <location>
        <begin position="347"/>
        <end position="367"/>
    </location>
</feature>
<protein>
    <submittedName>
        <fullName evidence="2">Glycosyltransferase</fullName>
    </submittedName>
</protein>
<dbReference type="InterPro" id="IPR029044">
    <property type="entry name" value="Nucleotide-diphossugar_trans"/>
</dbReference>
<evidence type="ECO:0000256" key="1">
    <source>
        <dbReference type="SAM" id="Phobius"/>
    </source>
</evidence>
<dbReference type="AlphaFoldDB" id="A0A4Y9SN89"/>
<dbReference type="Gene3D" id="3.90.550.10">
    <property type="entry name" value="Spore Coat Polysaccharide Biosynthesis Protein SpsA, Chain A"/>
    <property type="match status" value="1"/>
</dbReference>
<dbReference type="OrthoDB" id="276604at2"/>
<dbReference type="GO" id="GO:0016740">
    <property type="term" value="F:transferase activity"/>
    <property type="evidence" value="ECO:0007669"/>
    <property type="project" value="UniProtKB-KW"/>
</dbReference>
<keyword evidence="1" id="KW-1133">Transmembrane helix</keyword>
<keyword evidence="2" id="KW-0808">Transferase</keyword>
<reference evidence="2 3" key="1">
    <citation type="submission" date="2019-03" db="EMBL/GenBank/DDBJ databases">
        <title>Draft genome of Massilia hortus sp. nov., a novel bacterial species of the Oxalobacteraceae family.</title>
        <authorList>
            <person name="Peta V."/>
            <person name="Raths R."/>
            <person name="Bucking H."/>
        </authorList>
    </citation>
    <scope>NUCLEOTIDE SEQUENCE [LARGE SCALE GENOMIC DNA]</scope>
    <source>
        <strain evidence="2 3">ONC3</strain>
    </source>
</reference>
<accession>A0A4Y9SN89</accession>
<feature type="transmembrane region" description="Helical" evidence="1">
    <location>
        <begin position="6"/>
        <end position="27"/>
    </location>
</feature>